<evidence type="ECO:0008006" key="4">
    <source>
        <dbReference type="Google" id="ProtNLM"/>
    </source>
</evidence>
<dbReference type="PROSITE" id="PS00061">
    <property type="entry name" value="ADH_SHORT"/>
    <property type="match status" value="1"/>
</dbReference>
<dbReference type="Pfam" id="PF13561">
    <property type="entry name" value="adh_short_C2"/>
    <property type="match status" value="1"/>
</dbReference>
<evidence type="ECO:0000313" key="3">
    <source>
        <dbReference type="EMBL" id="SVC33991.1"/>
    </source>
</evidence>
<comment type="similarity">
    <text evidence="1">Belongs to the short-chain dehydrogenases/reductases (SDR) family.</text>
</comment>
<gene>
    <name evidence="3" type="ORF">METZ01_LOCUS286845</name>
</gene>
<dbReference type="FunFam" id="3.40.50.720:FF:000084">
    <property type="entry name" value="Short-chain dehydrogenase reductase"/>
    <property type="match status" value="1"/>
</dbReference>
<dbReference type="SUPFAM" id="SSF51735">
    <property type="entry name" value="NAD(P)-binding Rossmann-fold domains"/>
    <property type="match status" value="1"/>
</dbReference>
<dbReference type="InterPro" id="IPR020904">
    <property type="entry name" value="Sc_DH/Rdtase_CS"/>
</dbReference>
<dbReference type="CDD" id="cd05233">
    <property type="entry name" value="SDR_c"/>
    <property type="match status" value="1"/>
</dbReference>
<sequence>MRLSNKIAIVTGAGGGIGRATALRFASEGAKVFAADINEDGIRETADLSDAIEPLVVDVSSGSSVSEMVQTVVDGHGRLDIMFSNAGIMRDGNVIDLSENEWDAMFDVNVKGAFLCGKYGIPAMRDSDGGSFIITASANSFYAESDIAGYCATKGAAMQLARAMAIDHGPDRVRVNCICPGWIDTRMAAPYLDENPEGRAFASKIAPAGRIGRPEDVAEVALFLASDEAAFVTGSAYNVDGGWTAGMTKELALI</sequence>
<dbReference type="PRINTS" id="PR00081">
    <property type="entry name" value="GDHRDH"/>
</dbReference>
<keyword evidence="2" id="KW-0560">Oxidoreductase</keyword>
<evidence type="ECO:0000256" key="2">
    <source>
        <dbReference type="ARBA" id="ARBA00023002"/>
    </source>
</evidence>
<dbReference type="PANTHER" id="PTHR24321">
    <property type="entry name" value="DEHYDROGENASES, SHORT CHAIN"/>
    <property type="match status" value="1"/>
</dbReference>
<dbReference type="NCBIfam" id="NF005559">
    <property type="entry name" value="PRK07231.1"/>
    <property type="match status" value="1"/>
</dbReference>
<accession>A0A382LGI4</accession>
<protein>
    <recommendedName>
        <fullName evidence="4">Glucose 1-dehydrogenase</fullName>
    </recommendedName>
</protein>
<name>A0A382LGI4_9ZZZZ</name>
<dbReference type="GO" id="GO:0016491">
    <property type="term" value="F:oxidoreductase activity"/>
    <property type="evidence" value="ECO:0007669"/>
    <property type="project" value="UniProtKB-KW"/>
</dbReference>
<dbReference type="Gene3D" id="3.40.50.720">
    <property type="entry name" value="NAD(P)-binding Rossmann-like Domain"/>
    <property type="match status" value="1"/>
</dbReference>
<dbReference type="PANTHER" id="PTHR24321:SF8">
    <property type="entry name" value="ESTRADIOL 17-BETA-DEHYDROGENASE 8-RELATED"/>
    <property type="match status" value="1"/>
</dbReference>
<dbReference type="AlphaFoldDB" id="A0A382LGI4"/>
<organism evidence="3">
    <name type="scientific">marine metagenome</name>
    <dbReference type="NCBI Taxonomy" id="408172"/>
    <lineage>
        <taxon>unclassified sequences</taxon>
        <taxon>metagenomes</taxon>
        <taxon>ecological metagenomes</taxon>
    </lineage>
</organism>
<dbReference type="InterPro" id="IPR036291">
    <property type="entry name" value="NAD(P)-bd_dom_sf"/>
</dbReference>
<dbReference type="InterPro" id="IPR002347">
    <property type="entry name" value="SDR_fam"/>
</dbReference>
<dbReference type="EMBL" id="UINC01085967">
    <property type="protein sequence ID" value="SVC33991.1"/>
    <property type="molecule type" value="Genomic_DNA"/>
</dbReference>
<evidence type="ECO:0000256" key="1">
    <source>
        <dbReference type="ARBA" id="ARBA00006484"/>
    </source>
</evidence>
<proteinExistence type="inferred from homology"/>
<reference evidence="3" key="1">
    <citation type="submission" date="2018-05" db="EMBL/GenBank/DDBJ databases">
        <authorList>
            <person name="Lanie J.A."/>
            <person name="Ng W.-L."/>
            <person name="Kazmierczak K.M."/>
            <person name="Andrzejewski T.M."/>
            <person name="Davidsen T.M."/>
            <person name="Wayne K.J."/>
            <person name="Tettelin H."/>
            <person name="Glass J.I."/>
            <person name="Rusch D."/>
            <person name="Podicherti R."/>
            <person name="Tsui H.-C.T."/>
            <person name="Winkler M.E."/>
        </authorList>
    </citation>
    <scope>NUCLEOTIDE SEQUENCE</scope>
</reference>